<feature type="region of interest" description="Disordered" evidence="1">
    <location>
        <begin position="93"/>
        <end position="121"/>
    </location>
</feature>
<dbReference type="InterPro" id="IPR016181">
    <property type="entry name" value="Acyl_CoA_acyltransferase"/>
</dbReference>
<dbReference type="PANTHER" id="PTHR31435">
    <property type="entry name" value="PROTEIN NATD1"/>
    <property type="match status" value="1"/>
</dbReference>
<dbReference type="PROSITE" id="PS51729">
    <property type="entry name" value="GNAT_YJDJ"/>
    <property type="match status" value="1"/>
</dbReference>
<keyword evidence="4" id="KW-1185">Reference proteome</keyword>
<organism evidence="3 4">
    <name type="scientific">Propioniciclava sinopodophylli</name>
    <dbReference type="NCBI Taxonomy" id="1837344"/>
    <lineage>
        <taxon>Bacteria</taxon>
        <taxon>Bacillati</taxon>
        <taxon>Actinomycetota</taxon>
        <taxon>Actinomycetes</taxon>
        <taxon>Propionibacteriales</taxon>
        <taxon>Propionibacteriaceae</taxon>
        <taxon>Propioniciclava</taxon>
    </lineage>
</organism>
<keyword evidence="3" id="KW-0808">Transferase</keyword>
<evidence type="ECO:0000259" key="2">
    <source>
        <dbReference type="PROSITE" id="PS51729"/>
    </source>
</evidence>
<accession>A0A4Q9KCV0</accession>
<dbReference type="EMBL" id="SDMQ01000011">
    <property type="protein sequence ID" value="TBT83512.1"/>
    <property type="molecule type" value="Genomic_DNA"/>
</dbReference>
<dbReference type="AlphaFoldDB" id="A0A4Q9KCV0"/>
<gene>
    <name evidence="3" type="ORF">ET989_11155</name>
</gene>
<dbReference type="Gene3D" id="3.40.630.30">
    <property type="match status" value="1"/>
</dbReference>
<dbReference type="PANTHER" id="PTHR31435:SF10">
    <property type="entry name" value="BSR4717 PROTEIN"/>
    <property type="match status" value="1"/>
</dbReference>
<dbReference type="InterPro" id="IPR045057">
    <property type="entry name" value="Gcn5-rel_NAT"/>
</dbReference>
<dbReference type="GO" id="GO:0016740">
    <property type="term" value="F:transferase activity"/>
    <property type="evidence" value="ECO:0007669"/>
    <property type="project" value="UniProtKB-KW"/>
</dbReference>
<comment type="caution">
    <text evidence="3">The sequence shown here is derived from an EMBL/GenBank/DDBJ whole genome shotgun (WGS) entry which is preliminary data.</text>
</comment>
<dbReference type="Pfam" id="PF14542">
    <property type="entry name" value="Acetyltransf_CG"/>
    <property type="match status" value="1"/>
</dbReference>
<dbReference type="OrthoDB" id="5405911at2"/>
<feature type="domain" description="N-acetyltransferase" evidence="2">
    <location>
        <begin position="5"/>
        <end position="92"/>
    </location>
</feature>
<feature type="compositionally biased region" description="Acidic residues" evidence="1">
    <location>
        <begin position="96"/>
        <end position="108"/>
    </location>
</feature>
<protein>
    <submittedName>
        <fullName evidence="3">N-acetyltransferase</fullName>
    </submittedName>
</protein>
<evidence type="ECO:0000313" key="4">
    <source>
        <dbReference type="Proteomes" id="UP000292373"/>
    </source>
</evidence>
<dbReference type="RefSeq" id="WP_131168949.1">
    <property type="nucleotide sequence ID" value="NZ_CANLBI010000010.1"/>
</dbReference>
<evidence type="ECO:0000313" key="3">
    <source>
        <dbReference type="EMBL" id="TBT83512.1"/>
    </source>
</evidence>
<dbReference type="SUPFAM" id="SSF55729">
    <property type="entry name" value="Acyl-CoA N-acyltransferases (Nat)"/>
    <property type="match status" value="1"/>
</dbReference>
<sequence>MADVTKNIEDHRFEIRVGDELAGYLDYNIGEGEAITLPHTFVEEKFEGQGLAGQLVRAALDDIRSEGYLVNPVCPYVKNWIGKNPEYADLVSAPDADADADDAAEGMEEVTGVDPSSDPRI</sequence>
<proteinExistence type="predicted"/>
<dbReference type="InterPro" id="IPR031165">
    <property type="entry name" value="GNAT_YJDJ"/>
</dbReference>
<evidence type="ECO:0000256" key="1">
    <source>
        <dbReference type="SAM" id="MobiDB-lite"/>
    </source>
</evidence>
<reference evidence="3 4" key="1">
    <citation type="submission" date="2019-01" db="EMBL/GenBank/DDBJ databases">
        <title>Lactibacter flavus gen. nov., sp. nov., a novel bacterium of the family Propionibacteriaceae isolated from raw milk and dairy products.</title>
        <authorList>
            <person name="Huptas C."/>
            <person name="Wenning M."/>
            <person name="Breitenwieser F."/>
            <person name="Doll E."/>
            <person name="Von Neubeck M."/>
            <person name="Busse H.-J."/>
            <person name="Scherer S."/>
        </authorList>
    </citation>
    <scope>NUCLEOTIDE SEQUENCE [LARGE SCALE GENOMIC DNA]</scope>
    <source>
        <strain evidence="3 4">KCTC 33808</strain>
    </source>
</reference>
<name>A0A4Q9KCV0_9ACTN</name>
<dbReference type="Proteomes" id="UP000292373">
    <property type="component" value="Unassembled WGS sequence"/>
</dbReference>